<name>A0ABN9MFA5_9NEOB</name>
<gene>
    <name evidence="3" type="ORF">RIMI_LOCUS20317115</name>
</gene>
<keyword evidence="1 2" id="KW-0175">Coiled coil</keyword>
<organism evidence="3 4">
    <name type="scientific">Ranitomeya imitator</name>
    <name type="common">mimic poison frog</name>
    <dbReference type="NCBI Taxonomy" id="111125"/>
    <lineage>
        <taxon>Eukaryota</taxon>
        <taxon>Metazoa</taxon>
        <taxon>Chordata</taxon>
        <taxon>Craniata</taxon>
        <taxon>Vertebrata</taxon>
        <taxon>Euteleostomi</taxon>
        <taxon>Amphibia</taxon>
        <taxon>Batrachia</taxon>
        <taxon>Anura</taxon>
        <taxon>Neobatrachia</taxon>
        <taxon>Hyloidea</taxon>
        <taxon>Dendrobatidae</taxon>
        <taxon>Dendrobatinae</taxon>
        <taxon>Ranitomeya</taxon>
    </lineage>
</organism>
<accession>A0ABN9MFA5</accession>
<sequence>MIRNSGYFDYKENYITGQSGVSVPYEVRFEHWSPNGTTPLYDSTPKSSTIGDKPQILFAATNTGKPHQTVSLDTFACGSPTSDVGERMDVELQRWAWSRVDAAARRKDRHMVDTAARSKDRCERGGCCIKEEGQVQGGCCSKEEGQAQGGCCSKEKGQVQGGCCSREEGLARSWWMLEQGGRAGAGWMLQQGERSGAGWMLQQGGRTGARWMLQQGGRTGAIMVNAAARRKGRRERGGCCIKEEGQARARWMLQQGGRAGASEVDAASRRKAWCRVDAAARRKDRREVDAAAGRKDWLDHGGCWSKEEGQARARWMLQQGGRTGAIMIHARNPNEIIFGLNDGYYGASFESKDSTESRRNSHLQVEQNAVRNSYGVFSLLRLHRAQCAIKQTQVTVQKIGKEIEEKLRISSSNNNLKKESECLRLKILVLQDELKRQKRALGREVELLHKERSAMTAKRNKFTSQREKLQKKSESLNELRKECTAKRESFLKTNAQLTIRCRQLISELSYIYPIDAVSNQSRTLSTPRIQRLHTVKAESLDTLEIAPEKKFSMQSLCVF</sequence>
<proteinExistence type="predicted"/>
<evidence type="ECO:0000313" key="3">
    <source>
        <dbReference type="EMBL" id="CAJ0965460.1"/>
    </source>
</evidence>
<evidence type="ECO:0000256" key="2">
    <source>
        <dbReference type="SAM" id="Coils"/>
    </source>
</evidence>
<evidence type="ECO:0000256" key="1">
    <source>
        <dbReference type="ARBA" id="ARBA00023054"/>
    </source>
</evidence>
<feature type="coiled-coil region" evidence="2">
    <location>
        <begin position="413"/>
        <end position="489"/>
    </location>
</feature>
<dbReference type="PANTHER" id="PTHR15157:SF5">
    <property type="entry name" value="UV RADIATION RESISTANCE-ASSOCIATED GENE PROTEIN"/>
    <property type="match status" value="1"/>
</dbReference>
<dbReference type="PANTHER" id="PTHR15157">
    <property type="entry name" value="UV RADIATION RESISTANCE-ASSOCIATED GENE PROTEIN"/>
    <property type="match status" value="1"/>
</dbReference>
<reference evidence="3" key="1">
    <citation type="submission" date="2023-07" db="EMBL/GenBank/DDBJ databases">
        <authorList>
            <person name="Stuckert A."/>
        </authorList>
    </citation>
    <scope>NUCLEOTIDE SEQUENCE</scope>
</reference>
<comment type="caution">
    <text evidence="3">The sequence shown here is derived from an EMBL/GenBank/DDBJ whole genome shotgun (WGS) entry which is preliminary data.</text>
</comment>
<keyword evidence="4" id="KW-1185">Reference proteome</keyword>
<evidence type="ECO:0000313" key="4">
    <source>
        <dbReference type="Proteomes" id="UP001176940"/>
    </source>
</evidence>
<protein>
    <submittedName>
        <fullName evidence="3">Uncharacterized protein</fullName>
    </submittedName>
</protein>
<dbReference type="EMBL" id="CAUEEQ010067619">
    <property type="protein sequence ID" value="CAJ0965460.1"/>
    <property type="molecule type" value="Genomic_DNA"/>
</dbReference>
<dbReference type="Proteomes" id="UP001176940">
    <property type="component" value="Unassembled WGS sequence"/>
</dbReference>